<evidence type="ECO:0000256" key="1">
    <source>
        <dbReference type="SAM" id="MobiDB-lite"/>
    </source>
</evidence>
<accession>A0AAN6SBN4</accession>
<sequence length="115" mass="12065">MASCIPVYRGFCKKLCNKLLAQYRSHGSKQRSATSRTNNGSGGSTMLTGGSTTLTSGSFCSVFDKLSQHRRKGSDGVDEPGCLSLPSGGRGCHGPTDDSASDRAILPVHDLGESR</sequence>
<evidence type="ECO:0000313" key="3">
    <source>
        <dbReference type="Proteomes" id="UP001303222"/>
    </source>
</evidence>
<name>A0AAN6SBN4_9PEZI</name>
<reference evidence="2" key="1">
    <citation type="journal article" date="2023" name="Mol. Phylogenet. Evol.">
        <title>Genome-scale phylogeny and comparative genomics of the fungal order Sordariales.</title>
        <authorList>
            <person name="Hensen N."/>
            <person name="Bonometti L."/>
            <person name="Westerberg I."/>
            <person name="Brannstrom I.O."/>
            <person name="Guillou S."/>
            <person name="Cros-Aarteil S."/>
            <person name="Calhoun S."/>
            <person name="Haridas S."/>
            <person name="Kuo A."/>
            <person name="Mondo S."/>
            <person name="Pangilinan J."/>
            <person name="Riley R."/>
            <person name="LaButti K."/>
            <person name="Andreopoulos B."/>
            <person name="Lipzen A."/>
            <person name="Chen C."/>
            <person name="Yan M."/>
            <person name="Daum C."/>
            <person name="Ng V."/>
            <person name="Clum A."/>
            <person name="Steindorff A."/>
            <person name="Ohm R.A."/>
            <person name="Martin F."/>
            <person name="Silar P."/>
            <person name="Natvig D.O."/>
            <person name="Lalanne C."/>
            <person name="Gautier V."/>
            <person name="Ament-Velasquez S.L."/>
            <person name="Kruys A."/>
            <person name="Hutchinson M.I."/>
            <person name="Powell A.J."/>
            <person name="Barry K."/>
            <person name="Miller A.N."/>
            <person name="Grigoriev I.V."/>
            <person name="Debuchy R."/>
            <person name="Gladieux P."/>
            <person name="Hiltunen Thoren M."/>
            <person name="Johannesson H."/>
        </authorList>
    </citation>
    <scope>NUCLEOTIDE SEQUENCE</scope>
    <source>
        <strain evidence="2">CBS 626.80</strain>
    </source>
</reference>
<gene>
    <name evidence="2" type="ORF">QBC32DRAFT_354842</name>
</gene>
<protein>
    <submittedName>
        <fullName evidence="2">Uncharacterized protein</fullName>
    </submittedName>
</protein>
<dbReference type="Proteomes" id="UP001303222">
    <property type="component" value="Unassembled WGS sequence"/>
</dbReference>
<feature type="region of interest" description="Disordered" evidence="1">
    <location>
        <begin position="24"/>
        <end position="50"/>
    </location>
</feature>
<keyword evidence="3" id="KW-1185">Reference proteome</keyword>
<proteinExistence type="predicted"/>
<dbReference type="EMBL" id="MU859379">
    <property type="protein sequence ID" value="KAK3947268.1"/>
    <property type="molecule type" value="Genomic_DNA"/>
</dbReference>
<feature type="region of interest" description="Disordered" evidence="1">
    <location>
        <begin position="70"/>
        <end position="115"/>
    </location>
</feature>
<comment type="caution">
    <text evidence="2">The sequence shown here is derived from an EMBL/GenBank/DDBJ whole genome shotgun (WGS) entry which is preliminary data.</text>
</comment>
<dbReference type="AlphaFoldDB" id="A0AAN6SBN4"/>
<organism evidence="2 3">
    <name type="scientific">Pseudoneurospora amorphoporcata</name>
    <dbReference type="NCBI Taxonomy" id="241081"/>
    <lineage>
        <taxon>Eukaryota</taxon>
        <taxon>Fungi</taxon>
        <taxon>Dikarya</taxon>
        <taxon>Ascomycota</taxon>
        <taxon>Pezizomycotina</taxon>
        <taxon>Sordariomycetes</taxon>
        <taxon>Sordariomycetidae</taxon>
        <taxon>Sordariales</taxon>
        <taxon>Sordariaceae</taxon>
        <taxon>Pseudoneurospora</taxon>
    </lineage>
</organism>
<reference evidence="2" key="2">
    <citation type="submission" date="2023-06" db="EMBL/GenBank/DDBJ databases">
        <authorList>
            <consortium name="Lawrence Berkeley National Laboratory"/>
            <person name="Mondo S.J."/>
            <person name="Hensen N."/>
            <person name="Bonometti L."/>
            <person name="Westerberg I."/>
            <person name="Brannstrom I.O."/>
            <person name="Guillou S."/>
            <person name="Cros-Aarteil S."/>
            <person name="Calhoun S."/>
            <person name="Haridas S."/>
            <person name="Kuo A."/>
            <person name="Pangilinan J."/>
            <person name="Riley R."/>
            <person name="Labutti K."/>
            <person name="Andreopoulos B."/>
            <person name="Lipzen A."/>
            <person name="Chen C."/>
            <person name="Yanf M."/>
            <person name="Daum C."/>
            <person name="Ng V."/>
            <person name="Clum A."/>
            <person name="Steindorff A."/>
            <person name="Ohm R."/>
            <person name="Martin F."/>
            <person name="Silar P."/>
            <person name="Natvig D."/>
            <person name="Lalanne C."/>
            <person name="Gautier V."/>
            <person name="Ament-Velasquez S.L."/>
            <person name="Kruys A."/>
            <person name="Hutchinson M.I."/>
            <person name="Powell A.J."/>
            <person name="Barry K."/>
            <person name="Miller A.N."/>
            <person name="Grigoriev I.V."/>
            <person name="Debuchy R."/>
            <person name="Gladieux P."/>
            <person name="Thoren M.H."/>
            <person name="Johannesson H."/>
        </authorList>
    </citation>
    <scope>NUCLEOTIDE SEQUENCE</scope>
    <source>
        <strain evidence="2">CBS 626.80</strain>
    </source>
</reference>
<evidence type="ECO:0000313" key="2">
    <source>
        <dbReference type="EMBL" id="KAK3947268.1"/>
    </source>
</evidence>